<keyword evidence="4" id="KW-1185">Reference proteome</keyword>
<evidence type="ECO:0000313" key="3">
    <source>
        <dbReference type="EnsemblProtists" id="EKX37963"/>
    </source>
</evidence>
<proteinExistence type="predicted"/>
<feature type="compositionally biased region" description="Low complexity" evidence="1">
    <location>
        <begin position="81"/>
        <end position="96"/>
    </location>
</feature>
<dbReference type="EMBL" id="JH993053">
    <property type="protein sequence ID" value="EKX37963.1"/>
    <property type="molecule type" value="Genomic_DNA"/>
</dbReference>
<dbReference type="HOGENOM" id="CLU_1506201_0_0_1"/>
<dbReference type="KEGG" id="gtt:GUITHDRAFT_115934"/>
<dbReference type="GeneID" id="17294702"/>
<sequence>MHVVDAIVCTGPQVILNKVDPPWRRDMDGGCKLRKQDRGTVGIDAALQENETSSKTSRSIYPTFVDRLPDPGLDILPNLKSSQGTNQSSSFSSRVSAATPPHHLDSTGYLPSLEFVNLNETTIARAGDPLALDFKLNGIGPTAISKWKFLSIMLIVNGSDLFWYSTIPKQVAVGYTGEM</sequence>
<organism evidence="2">
    <name type="scientific">Guillardia theta (strain CCMP2712)</name>
    <name type="common">Cryptophyte</name>
    <dbReference type="NCBI Taxonomy" id="905079"/>
    <lineage>
        <taxon>Eukaryota</taxon>
        <taxon>Cryptophyceae</taxon>
        <taxon>Pyrenomonadales</taxon>
        <taxon>Geminigeraceae</taxon>
        <taxon>Guillardia</taxon>
    </lineage>
</organism>
<accession>L1INX2</accession>
<feature type="region of interest" description="Disordered" evidence="1">
    <location>
        <begin position="77"/>
        <end position="99"/>
    </location>
</feature>
<dbReference type="RefSeq" id="XP_005824943.1">
    <property type="nucleotide sequence ID" value="XM_005824886.1"/>
</dbReference>
<protein>
    <submittedName>
        <fullName evidence="2 3">Uncharacterized protein</fullName>
    </submittedName>
</protein>
<name>L1INX2_GUITC</name>
<dbReference type="Proteomes" id="UP000011087">
    <property type="component" value="Unassembled WGS sequence"/>
</dbReference>
<evidence type="ECO:0000313" key="4">
    <source>
        <dbReference type="Proteomes" id="UP000011087"/>
    </source>
</evidence>
<dbReference type="EnsemblProtists" id="EKX37963">
    <property type="protein sequence ID" value="EKX37963"/>
    <property type="gene ID" value="GUITHDRAFT_115934"/>
</dbReference>
<evidence type="ECO:0000256" key="1">
    <source>
        <dbReference type="SAM" id="MobiDB-lite"/>
    </source>
</evidence>
<reference evidence="2 4" key="1">
    <citation type="journal article" date="2012" name="Nature">
        <title>Algal genomes reveal evolutionary mosaicism and the fate of nucleomorphs.</title>
        <authorList>
            <consortium name="DOE Joint Genome Institute"/>
            <person name="Curtis B.A."/>
            <person name="Tanifuji G."/>
            <person name="Burki F."/>
            <person name="Gruber A."/>
            <person name="Irimia M."/>
            <person name="Maruyama S."/>
            <person name="Arias M.C."/>
            <person name="Ball S.G."/>
            <person name="Gile G.H."/>
            <person name="Hirakawa Y."/>
            <person name="Hopkins J.F."/>
            <person name="Kuo A."/>
            <person name="Rensing S.A."/>
            <person name="Schmutz J."/>
            <person name="Symeonidi A."/>
            <person name="Elias M."/>
            <person name="Eveleigh R.J."/>
            <person name="Herman E.K."/>
            <person name="Klute M.J."/>
            <person name="Nakayama T."/>
            <person name="Obornik M."/>
            <person name="Reyes-Prieto A."/>
            <person name="Armbrust E.V."/>
            <person name="Aves S.J."/>
            <person name="Beiko R.G."/>
            <person name="Coutinho P."/>
            <person name="Dacks J.B."/>
            <person name="Durnford D.G."/>
            <person name="Fast N.M."/>
            <person name="Green B.R."/>
            <person name="Grisdale C.J."/>
            <person name="Hempel F."/>
            <person name="Henrissat B."/>
            <person name="Hoppner M.P."/>
            <person name="Ishida K."/>
            <person name="Kim E."/>
            <person name="Koreny L."/>
            <person name="Kroth P.G."/>
            <person name="Liu Y."/>
            <person name="Malik S.B."/>
            <person name="Maier U.G."/>
            <person name="McRose D."/>
            <person name="Mock T."/>
            <person name="Neilson J.A."/>
            <person name="Onodera N.T."/>
            <person name="Poole A.M."/>
            <person name="Pritham E.J."/>
            <person name="Richards T.A."/>
            <person name="Rocap G."/>
            <person name="Roy S.W."/>
            <person name="Sarai C."/>
            <person name="Schaack S."/>
            <person name="Shirato S."/>
            <person name="Slamovits C.H."/>
            <person name="Spencer D.F."/>
            <person name="Suzuki S."/>
            <person name="Worden A.Z."/>
            <person name="Zauner S."/>
            <person name="Barry K."/>
            <person name="Bell C."/>
            <person name="Bharti A.K."/>
            <person name="Crow J.A."/>
            <person name="Grimwood J."/>
            <person name="Kramer R."/>
            <person name="Lindquist E."/>
            <person name="Lucas S."/>
            <person name="Salamov A."/>
            <person name="McFadden G.I."/>
            <person name="Lane C.E."/>
            <person name="Keeling P.J."/>
            <person name="Gray M.W."/>
            <person name="Grigoriev I.V."/>
            <person name="Archibald J.M."/>
        </authorList>
    </citation>
    <scope>NUCLEOTIDE SEQUENCE</scope>
    <source>
        <strain evidence="2 4">CCMP2712</strain>
    </source>
</reference>
<reference evidence="3" key="3">
    <citation type="submission" date="2015-06" db="UniProtKB">
        <authorList>
            <consortium name="EnsemblProtists"/>
        </authorList>
    </citation>
    <scope>IDENTIFICATION</scope>
</reference>
<evidence type="ECO:0000313" key="2">
    <source>
        <dbReference type="EMBL" id="EKX37963.1"/>
    </source>
</evidence>
<gene>
    <name evidence="2" type="ORF">GUITHDRAFT_115934</name>
</gene>
<reference evidence="4" key="2">
    <citation type="submission" date="2012-11" db="EMBL/GenBank/DDBJ databases">
        <authorList>
            <person name="Kuo A."/>
            <person name="Curtis B.A."/>
            <person name="Tanifuji G."/>
            <person name="Burki F."/>
            <person name="Gruber A."/>
            <person name="Irimia M."/>
            <person name="Maruyama S."/>
            <person name="Arias M.C."/>
            <person name="Ball S.G."/>
            <person name="Gile G.H."/>
            <person name="Hirakawa Y."/>
            <person name="Hopkins J.F."/>
            <person name="Rensing S.A."/>
            <person name="Schmutz J."/>
            <person name="Symeonidi A."/>
            <person name="Elias M."/>
            <person name="Eveleigh R.J."/>
            <person name="Herman E.K."/>
            <person name="Klute M.J."/>
            <person name="Nakayama T."/>
            <person name="Obornik M."/>
            <person name="Reyes-Prieto A."/>
            <person name="Armbrust E.V."/>
            <person name="Aves S.J."/>
            <person name="Beiko R.G."/>
            <person name="Coutinho P."/>
            <person name="Dacks J.B."/>
            <person name="Durnford D.G."/>
            <person name="Fast N.M."/>
            <person name="Green B.R."/>
            <person name="Grisdale C."/>
            <person name="Hempe F."/>
            <person name="Henrissat B."/>
            <person name="Hoppner M.P."/>
            <person name="Ishida K.-I."/>
            <person name="Kim E."/>
            <person name="Koreny L."/>
            <person name="Kroth P.G."/>
            <person name="Liu Y."/>
            <person name="Malik S.-B."/>
            <person name="Maier U.G."/>
            <person name="McRose D."/>
            <person name="Mock T."/>
            <person name="Neilson J.A."/>
            <person name="Onodera N.T."/>
            <person name="Poole A.M."/>
            <person name="Pritham E.J."/>
            <person name="Richards T.A."/>
            <person name="Rocap G."/>
            <person name="Roy S.W."/>
            <person name="Sarai C."/>
            <person name="Schaack S."/>
            <person name="Shirato S."/>
            <person name="Slamovits C.H."/>
            <person name="Spencer D.F."/>
            <person name="Suzuki S."/>
            <person name="Worden A.Z."/>
            <person name="Zauner S."/>
            <person name="Barry K."/>
            <person name="Bell C."/>
            <person name="Bharti A.K."/>
            <person name="Crow J.A."/>
            <person name="Grimwood J."/>
            <person name="Kramer R."/>
            <person name="Lindquist E."/>
            <person name="Lucas S."/>
            <person name="Salamov A."/>
            <person name="McFadden G.I."/>
            <person name="Lane C.E."/>
            <person name="Keeling P.J."/>
            <person name="Gray M.W."/>
            <person name="Grigoriev I.V."/>
            <person name="Archibald J.M."/>
        </authorList>
    </citation>
    <scope>NUCLEOTIDE SEQUENCE</scope>
    <source>
        <strain evidence="4">CCMP2712</strain>
    </source>
</reference>
<dbReference type="PaxDb" id="55529-EKX37963"/>
<dbReference type="AlphaFoldDB" id="L1INX2"/>